<dbReference type="EMBL" id="CP000830">
    <property type="protein sequence ID" value="ABV93020.1"/>
    <property type="molecule type" value="Genomic_DNA"/>
</dbReference>
<reference evidence="2" key="1">
    <citation type="journal article" date="2010" name="ISME J.">
        <title>The complete genome sequence of the algal symbiont Dinoroseobacter shibae: a hitchhiker's guide to life in the sea.</title>
        <authorList>
            <person name="Wagner-Dobler I."/>
            <person name="Ballhausen B."/>
            <person name="Berger M."/>
            <person name="Brinkhoff T."/>
            <person name="Buchholz I."/>
            <person name="Bunk B."/>
            <person name="Cypionka H."/>
            <person name="Daniel R."/>
            <person name="Drepper T."/>
            <person name="Gerdts G."/>
            <person name="Hahnke S."/>
            <person name="Han C."/>
            <person name="Jahn D."/>
            <person name="Kalhoefer D."/>
            <person name="Kiss H."/>
            <person name="Klenk H.P."/>
            <person name="Kyrpides N."/>
            <person name="Liebl W."/>
            <person name="Liesegang H."/>
            <person name="Meincke L."/>
            <person name="Pati A."/>
            <person name="Petersen J."/>
            <person name="Piekarski T."/>
            <person name="Pommerenke C."/>
            <person name="Pradella S."/>
            <person name="Pukall R."/>
            <person name="Rabus R."/>
            <person name="Stackebrandt E."/>
            <person name="Thole S."/>
            <person name="Thompson L."/>
            <person name="Tielen P."/>
            <person name="Tomasch J."/>
            <person name="von Jan M."/>
            <person name="Wanphrut N."/>
            <person name="Wichels A."/>
            <person name="Zech H."/>
            <person name="Simon M."/>
        </authorList>
    </citation>
    <scope>NUCLEOTIDE SEQUENCE [LARGE SCALE GENOMIC DNA]</scope>
    <source>
        <strain evidence="2">DSM 16493 / NCIMB 14021 / DFL 12</strain>
    </source>
</reference>
<gene>
    <name evidence="1" type="ordered locus">Dshi_1278</name>
</gene>
<evidence type="ECO:0000313" key="1">
    <source>
        <dbReference type="EMBL" id="ABV93020.1"/>
    </source>
</evidence>
<dbReference type="GO" id="GO:0001561">
    <property type="term" value="P:fatty acid alpha-oxidation"/>
    <property type="evidence" value="ECO:0007669"/>
    <property type="project" value="InterPro"/>
</dbReference>
<dbReference type="GO" id="GO:0048244">
    <property type="term" value="F:phytanoyl-CoA dioxygenase activity"/>
    <property type="evidence" value="ECO:0007669"/>
    <property type="project" value="InterPro"/>
</dbReference>
<sequence length="389" mass="41252">MTTAQGYFEPGACDLPAFEALISQQLDPQRVPHAAEIASGIPVYDMTVRSGDLADGLARRALMAEWAWVLGAGPGVFVLRRALTDHAILDAVTARYLDIIAAEKSAGGPGADHFAAAGANDRIWNSLEKLCRADPELFALYFGTPALTAAAEAWLGPGFQMTAQINLVHPGGAAQTGHRDYHLGFQSADQAARYPAHVHALSPALTLQGGIAHCDMPVESGPTKLLPWSQQFPTGYLAFHDPAFGEVFERAHVQLPLAKGEALFFNPALFHAAGANRSADIHRMVNLLQVSSPFGRAMEALDRPAMCRALYPVLQRLAAEERLGSAALSAVIACAAEGYAFPTNLDTDPPSGSLAPETQAELMQRALDAGLSPAAFEAALDAQAARRTP</sequence>
<dbReference type="InterPro" id="IPR047128">
    <property type="entry name" value="PhyH"/>
</dbReference>
<keyword evidence="2" id="KW-1185">Reference proteome</keyword>
<dbReference type="Proteomes" id="UP000006833">
    <property type="component" value="Chromosome"/>
</dbReference>
<dbReference type="eggNOG" id="COG5285">
    <property type="taxonomic scope" value="Bacteria"/>
</dbReference>
<dbReference type="PANTHER" id="PTHR21308">
    <property type="entry name" value="PHYTANOYL-COA ALPHA-HYDROXYLASE"/>
    <property type="match status" value="1"/>
</dbReference>
<dbReference type="PANTHER" id="PTHR21308:SF8">
    <property type="entry name" value="PHYTANOYL-COA DIOXYGENASE FAMILY PROTEIN (AFU_ORTHOLOGUE AFUA_2G09620)"/>
    <property type="match status" value="1"/>
</dbReference>
<organism evidence="1 2">
    <name type="scientific">Dinoroseobacter shibae (strain DSM 16493 / NCIMB 14021 / DFL 12)</name>
    <dbReference type="NCBI Taxonomy" id="398580"/>
    <lineage>
        <taxon>Bacteria</taxon>
        <taxon>Pseudomonadati</taxon>
        <taxon>Pseudomonadota</taxon>
        <taxon>Alphaproteobacteria</taxon>
        <taxon>Rhodobacterales</taxon>
        <taxon>Roseobacteraceae</taxon>
        <taxon>Dinoroseobacter</taxon>
    </lineage>
</organism>
<proteinExistence type="predicted"/>
<dbReference type="Gene3D" id="2.60.120.620">
    <property type="entry name" value="q2cbj1_9rhob like domain"/>
    <property type="match status" value="1"/>
</dbReference>
<dbReference type="SUPFAM" id="SSF51197">
    <property type="entry name" value="Clavaminate synthase-like"/>
    <property type="match status" value="1"/>
</dbReference>
<dbReference type="HOGENOM" id="CLU_063392_0_0_5"/>
<evidence type="ECO:0000313" key="2">
    <source>
        <dbReference type="Proteomes" id="UP000006833"/>
    </source>
</evidence>
<accession>A8LIQ6</accession>
<protein>
    <submittedName>
        <fullName evidence="1">Phytanoyl-CoA dioxygenase</fullName>
    </submittedName>
</protein>
<dbReference type="RefSeq" id="WP_012177950.1">
    <property type="nucleotide sequence ID" value="NC_009952.1"/>
</dbReference>
<dbReference type="Pfam" id="PF05721">
    <property type="entry name" value="PhyH"/>
    <property type="match status" value="1"/>
</dbReference>
<keyword evidence="1" id="KW-0223">Dioxygenase</keyword>
<dbReference type="KEGG" id="dsh:Dshi_1278"/>
<dbReference type="InterPro" id="IPR008775">
    <property type="entry name" value="Phytyl_CoA_dOase-like"/>
</dbReference>
<dbReference type="OrthoDB" id="3562306at2"/>
<dbReference type="STRING" id="398580.Dshi_1278"/>
<dbReference type="AlphaFoldDB" id="A8LIQ6"/>
<name>A8LIQ6_DINSH</name>
<keyword evidence="1" id="KW-0560">Oxidoreductase</keyword>